<organism evidence="1 2">
    <name type="scientific">Elizabethkingia miricola</name>
    <name type="common">Chryseobacterium miricola</name>
    <dbReference type="NCBI Taxonomy" id="172045"/>
    <lineage>
        <taxon>Bacteria</taxon>
        <taxon>Pseudomonadati</taxon>
        <taxon>Bacteroidota</taxon>
        <taxon>Flavobacteriia</taxon>
        <taxon>Flavobacteriales</taxon>
        <taxon>Weeksellaceae</taxon>
        <taxon>Elizabethkingia</taxon>
    </lineage>
</organism>
<reference evidence="1 2" key="1">
    <citation type="submission" date="2015-11" db="EMBL/GenBank/DDBJ databases">
        <authorList>
            <person name="Nicholson A.C."/>
            <person name="Humrighouse B.W."/>
            <person name="Graziano J."/>
            <person name="Lasker B."/>
            <person name="Whitney A.M."/>
            <person name="Mcquiston J.R."/>
        </authorList>
    </citation>
    <scope>NUCLEOTIDE SEQUENCE [LARGE SCALE GENOMIC DNA]</scope>
    <source>
        <strain evidence="1 2">G4071</strain>
    </source>
</reference>
<dbReference type="AlphaFoldDB" id="A0ABD4DMB2"/>
<name>A0ABD4DMB2_ELIMR</name>
<evidence type="ECO:0000313" key="1">
    <source>
        <dbReference type="EMBL" id="KUY19468.1"/>
    </source>
</evidence>
<gene>
    <name evidence="1" type="ORF">ATB95_00550</name>
</gene>
<evidence type="ECO:0000313" key="2">
    <source>
        <dbReference type="Proteomes" id="UP000064412"/>
    </source>
</evidence>
<dbReference type="Proteomes" id="UP000064412">
    <property type="component" value="Unassembled WGS sequence"/>
</dbReference>
<sequence>MCFKAKIKFFYTASLSKTISSGFKITLLCIVIKEKTAEFSGHNLYEDDSCSFPPTAKGCFNLVTPVLELN</sequence>
<proteinExistence type="predicted"/>
<dbReference type="EMBL" id="LNOI01000001">
    <property type="protein sequence ID" value="KUY19468.1"/>
    <property type="molecule type" value="Genomic_DNA"/>
</dbReference>
<comment type="caution">
    <text evidence="1">The sequence shown here is derived from an EMBL/GenBank/DDBJ whole genome shotgun (WGS) entry which is preliminary data.</text>
</comment>
<protein>
    <submittedName>
        <fullName evidence="1">Uncharacterized protein</fullName>
    </submittedName>
</protein>
<accession>A0ABD4DMB2</accession>